<dbReference type="Proteomes" id="UP000189703">
    <property type="component" value="Unplaced"/>
</dbReference>
<evidence type="ECO:0000313" key="3">
    <source>
        <dbReference type="RefSeq" id="XP_019053652.1"/>
    </source>
</evidence>
<dbReference type="OMA" id="KRKVRFW"/>
<dbReference type="GO" id="GO:0019210">
    <property type="term" value="F:kinase inhibitor activity"/>
    <property type="evidence" value="ECO:0007669"/>
    <property type="project" value="InterPro"/>
</dbReference>
<sequence length="260" mass="29236">MEGLWHEHTMGVAAETDFCDTFSSFGMGTQDQDQDEDRYSEFEFGHVIPEYPTTDTTDDHDESDFEFGCITPDSPANDPDKNYPADVLFYNGRLLPHAFPFQPVKVAGSGCSRLSRCTSSSVSSRDSFMSSRSNSSNSRSSCCSSARTSYSENSERRPSISDKRVAARPPITGMRNQANRPMPPHQRWQFIAPAPILTPSKEVSRRKKTGILVQEDLKSKKKVKDKKKSARSSSGWQFLRSFLLACRECHSLQPTLKENQ</sequence>
<evidence type="ECO:0000313" key="2">
    <source>
        <dbReference type="Proteomes" id="UP000189703"/>
    </source>
</evidence>
<feature type="compositionally biased region" description="Basic and acidic residues" evidence="1">
    <location>
        <begin position="153"/>
        <end position="165"/>
    </location>
</feature>
<reference evidence="3" key="1">
    <citation type="submission" date="2025-08" db="UniProtKB">
        <authorList>
            <consortium name="RefSeq"/>
        </authorList>
    </citation>
    <scope>IDENTIFICATION</scope>
</reference>
<proteinExistence type="predicted"/>
<feature type="region of interest" description="Disordered" evidence="1">
    <location>
        <begin position="108"/>
        <end position="182"/>
    </location>
</feature>
<dbReference type="eggNOG" id="ENOG502S57F">
    <property type="taxonomic scope" value="Eukaryota"/>
</dbReference>
<keyword evidence="2" id="KW-1185">Reference proteome</keyword>
<evidence type="ECO:0000256" key="1">
    <source>
        <dbReference type="SAM" id="MobiDB-lite"/>
    </source>
</evidence>
<dbReference type="KEGG" id="nnu:104599604"/>
<feature type="compositionally biased region" description="Low complexity" evidence="1">
    <location>
        <begin position="109"/>
        <end position="151"/>
    </location>
</feature>
<protein>
    <submittedName>
        <fullName evidence="3">Uncharacterized protein LOC104599604</fullName>
    </submittedName>
</protein>
<dbReference type="GO" id="GO:0005886">
    <property type="term" value="C:plasma membrane"/>
    <property type="evidence" value="ECO:0007669"/>
    <property type="project" value="InterPro"/>
</dbReference>
<dbReference type="InterPro" id="IPR039620">
    <property type="entry name" value="BKI1/MAKR1/3/4"/>
</dbReference>
<dbReference type="GeneID" id="104599604"/>
<name>A0A1U8Q4V7_NELNU</name>
<organism evidence="2 3">
    <name type="scientific">Nelumbo nucifera</name>
    <name type="common">Sacred lotus</name>
    <dbReference type="NCBI Taxonomy" id="4432"/>
    <lineage>
        <taxon>Eukaryota</taxon>
        <taxon>Viridiplantae</taxon>
        <taxon>Streptophyta</taxon>
        <taxon>Embryophyta</taxon>
        <taxon>Tracheophyta</taxon>
        <taxon>Spermatophyta</taxon>
        <taxon>Magnoliopsida</taxon>
        <taxon>Proteales</taxon>
        <taxon>Nelumbonaceae</taxon>
        <taxon>Nelumbo</taxon>
    </lineage>
</organism>
<accession>A0A1U8Q4V7</accession>
<dbReference type="AlphaFoldDB" id="A0A1U8Q4V7"/>
<dbReference type="RefSeq" id="XP_019053652.1">
    <property type="nucleotide sequence ID" value="XM_019198107.1"/>
</dbReference>
<gene>
    <name evidence="3" type="primary">LOC104599604</name>
</gene>
<dbReference type="OrthoDB" id="1917218at2759"/>
<dbReference type="PANTHER" id="PTHR33312:SF35">
    <property type="entry name" value="TPRXL"/>
    <property type="match status" value="1"/>
</dbReference>
<dbReference type="PANTHER" id="PTHR33312">
    <property type="entry name" value="MEMBRANE-ASSOCIATED KINASE REGULATOR 4-RELATED"/>
    <property type="match status" value="1"/>
</dbReference>